<keyword evidence="10" id="KW-0961">Cell wall biogenesis/degradation</keyword>
<evidence type="ECO:0000256" key="3">
    <source>
        <dbReference type="ARBA" id="ARBA00022676"/>
    </source>
</evidence>
<proteinExistence type="predicted"/>
<evidence type="ECO:0000313" key="14">
    <source>
        <dbReference type="Proteomes" id="UP000245523"/>
    </source>
</evidence>
<evidence type="ECO:0000313" key="13">
    <source>
        <dbReference type="EMBL" id="PWL03735.1"/>
    </source>
</evidence>
<keyword evidence="7" id="KW-0573">Peptidoglycan synthesis</keyword>
<dbReference type="InterPro" id="IPR036950">
    <property type="entry name" value="PBP_transglycosylase"/>
</dbReference>
<keyword evidence="1" id="KW-1003">Cell membrane</keyword>
<dbReference type="EMBL" id="QGHD01000003">
    <property type="protein sequence ID" value="PWL03735.1"/>
    <property type="molecule type" value="Genomic_DNA"/>
</dbReference>
<dbReference type="InterPro" id="IPR001264">
    <property type="entry name" value="Glyco_trans_51"/>
</dbReference>
<feature type="transmembrane region" description="Helical" evidence="11">
    <location>
        <begin position="45"/>
        <end position="66"/>
    </location>
</feature>
<dbReference type="Proteomes" id="UP000245523">
    <property type="component" value="Unassembled WGS sequence"/>
</dbReference>
<dbReference type="PANTHER" id="PTHR30400">
    <property type="entry name" value="MONOFUNCTIONAL BIOSYNTHETIC PEPTIDOGLYCAN TRANSGLYCOSYLASE"/>
    <property type="match status" value="1"/>
</dbReference>
<evidence type="ECO:0000259" key="12">
    <source>
        <dbReference type="Pfam" id="PF00912"/>
    </source>
</evidence>
<evidence type="ECO:0000256" key="9">
    <source>
        <dbReference type="ARBA" id="ARBA00023136"/>
    </source>
</evidence>
<keyword evidence="14" id="KW-1185">Reference proteome</keyword>
<evidence type="ECO:0000256" key="10">
    <source>
        <dbReference type="ARBA" id="ARBA00023316"/>
    </source>
</evidence>
<keyword evidence="6" id="KW-0133">Cell shape</keyword>
<dbReference type="RefSeq" id="WP_106198164.1">
    <property type="nucleotide sequence ID" value="NZ_JAXEIU010000023.1"/>
</dbReference>
<comment type="caution">
    <text evidence="13">The sequence shown here is derived from an EMBL/GenBank/DDBJ whole genome shotgun (WGS) entry which is preliminary data.</text>
</comment>
<evidence type="ECO:0000256" key="6">
    <source>
        <dbReference type="ARBA" id="ARBA00022960"/>
    </source>
</evidence>
<organism evidence="13 14">
    <name type="scientific">Hallerella porci</name>
    <dbReference type="NCBI Taxonomy" id="1945871"/>
    <lineage>
        <taxon>Bacteria</taxon>
        <taxon>Pseudomonadati</taxon>
        <taxon>Fibrobacterota</taxon>
        <taxon>Fibrobacteria</taxon>
        <taxon>Fibrobacterales</taxon>
        <taxon>Fibrobacteraceae</taxon>
        <taxon>Hallerella</taxon>
    </lineage>
</organism>
<keyword evidence="5 11" id="KW-0812">Transmembrane</keyword>
<accession>A0ABX5LTG2</accession>
<dbReference type="Pfam" id="PF00912">
    <property type="entry name" value="Transgly"/>
    <property type="match status" value="1"/>
</dbReference>
<protein>
    <submittedName>
        <fullName evidence="13">Monofunctional biosynthetic peptidoglycan transglycosylase</fullName>
    </submittedName>
</protein>
<dbReference type="SUPFAM" id="SSF53955">
    <property type="entry name" value="Lysozyme-like"/>
    <property type="match status" value="1"/>
</dbReference>
<feature type="domain" description="Glycosyl transferase family 51" evidence="12">
    <location>
        <begin position="104"/>
        <end position="271"/>
    </location>
</feature>
<evidence type="ECO:0000256" key="5">
    <source>
        <dbReference type="ARBA" id="ARBA00022692"/>
    </source>
</evidence>
<evidence type="ECO:0000256" key="1">
    <source>
        <dbReference type="ARBA" id="ARBA00022475"/>
    </source>
</evidence>
<dbReference type="Gene3D" id="1.10.3810.10">
    <property type="entry name" value="Biosynthetic peptidoglycan transglycosylase-like"/>
    <property type="match status" value="1"/>
</dbReference>
<evidence type="ECO:0000256" key="7">
    <source>
        <dbReference type="ARBA" id="ARBA00022984"/>
    </source>
</evidence>
<gene>
    <name evidence="13" type="ORF">B0H50_10327</name>
</gene>
<dbReference type="NCBIfam" id="TIGR02070">
    <property type="entry name" value="mono_pep_trsgly"/>
    <property type="match status" value="1"/>
</dbReference>
<dbReference type="InterPro" id="IPR023346">
    <property type="entry name" value="Lysozyme-like_dom_sf"/>
</dbReference>
<keyword evidence="2" id="KW-0997">Cell inner membrane</keyword>
<evidence type="ECO:0000256" key="4">
    <source>
        <dbReference type="ARBA" id="ARBA00022679"/>
    </source>
</evidence>
<evidence type="ECO:0000256" key="8">
    <source>
        <dbReference type="ARBA" id="ARBA00022989"/>
    </source>
</evidence>
<sequence length="296" mass="34286">MNYKQIKESLEQRWNALPEKFRKILGIIFCIFKWIYRILNRIFRLALLTLTLYAIAFTLVVSLLLYKAFVYCYAIYDNVKVLEYENPEMSNYMEALVDSNPKVQIKHRFVPLDSISPYLQKAVIASEDAGFYYHPGFDVRAIAEALDANRYYGKTKFGGSTITQQLAKNLFLSGERSWERKFKELAYALLMEKILGKNRILELYLNYAQWGPTIFGCEAASQEYFKKSAFKLNLDQSINMAAVLASPGKHNPNGRYSRFMASRRTVIYQNMFPRRDSLKVDSLKALNAPPDSSKTE</sequence>
<reference evidence="13 14" key="1">
    <citation type="submission" date="2018-05" db="EMBL/GenBank/DDBJ databases">
        <title>Animal gut microbial communities from fecal samples from Wisconsin, USA.</title>
        <authorList>
            <person name="Neumann A."/>
        </authorList>
    </citation>
    <scope>NUCLEOTIDE SEQUENCE [LARGE SCALE GENOMIC DNA]</scope>
    <source>
        <strain evidence="13 14">UWS4</strain>
    </source>
</reference>
<name>A0ABX5LTG2_9BACT</name>
<keyword evidence="4" id="KW-0808">Transferase</keyword>
<evidence type="ECO:0000256" key="2">
    <source>
        <dbReference type="ARBA" id="ARBA00022519"/>
    </source>
</evidence>
<evidence type="ECO:0000256" key="11">
    <source>
        <dbReference type="SAM" id="Phobius"/>
    </source>
</evidence>
<keyword evidence="3" id="KW-0328">Glycosyltransferase</keyword>
<dbReference type="InterPro" id="IPR011812">
    <property type="entry name" value="Pep_trsgly"/>
</dbReference>
<keyword evidence="8 11" id="KW-1133">Transmembrane helix</keyword>
<keyword evidence="9 11" id="KW-0472">Membrane</keyword>
<dbReference type="PANTHER" id="PTHR30400:SF0">
    <property type="entry name" value="BIOSYNTHETIC PEPTIDOGLYCAN TRANSGLYCOSYLASE"/>
    <property type="match status" value="1"/>
</dbReference>